<dbReference type="EMBL" id="OX451740">
    <property type="protein sequence ID" value="CAI8614534.1"/>
    <property type="molecule type" value="Genomic_DNA"/>
</dbReference>
<feature type="non-terminal residue" evidence="2">
    <location>
        <position position="1"/>
    </location>
</feature>
<name>A0AAV1AVM7_VICFA</name>
<dbReference type="Proteomes" id="UP001157006">
    <property type="component" value="Chromosome 5"/>
</dbReference>
<proteinExistence type="predicted"/>
<dbReference type="PANTHER" id="PTHR33116:SF86">
    <property type="entry name" value="REVERSE TRANSCRIPTASE DOMAIN-CONTAINING PROTEIN"/>
    <property type="match status" value="1"/>
</dbReference>
<sequence>TVNQEKILSGLRQGDPLSPYLFILCADVLSGMLKFEAKANRIHGIQVARKARKISHLFFTDDNLMFSRASILEANKILDILKHYQVSSSQMVNLDKYEASFSQNVSDSVTEMIRNRMGINTVQSHSRYLGLSVVFGRSKKEVFSLVLDHVWKKLKGWKEGVLSMAKKEVLIKVVAQEISSYVRSCFKLPEGVCKDLEGMMSKF</sequence>
<dbReference type="Pfam" id="PF00078">
    <property type="entry name" value="RVT_1"/>
    <property type="match status" value="1"/>
</dbReference>
<keyword evidence="3" id="KW-1185">Reference proteome</keyword>
<dbReference type="PANTHER" id="PTHR33116">
    <property type="entry name" value="REVERSE TRANSCRIPTASE ZINC-BINDING DOMAIN-CONTAINING PROTEIN-RELATED-RELATED"/>
    <property type="match status" value="1"/>
</dbReference>
<dbReference type="PROSITE" id="PS50878">
    <property type="entry name" value="RT_POL"/>
    <property type="match status" value="1"/>
</dbReference>
<accession>A0AAV1AVM7</accession>
<dbReference type="AlphaFoldDB" id="A0AAV1AVM7"/>
<evidence type="ECO:0000313" key="3">
    <source>
        <dbReference type="Proteomes" id="UP001157006"/>
    </source>
</evidence>
<reference evidence="2 3" key="1">
    <citation type="submission" date="2023-01" db="EMBL/GenBank/DDBJ databases">
        <authorList>
            <person name="Kreplak J."/>
        </authorList>
    </citation>
    <scope>NUCLEOTIDE SEQUENCE [LARGE SCALE GENOMIC DNA]</scope>
</reference>
<protein>
    <recommendedName>
        <fullName evidence="1">Reverse transcriptase domain-containing protein</fullName>
    </recommendedName>
</protein>
<evidence type="ECO:0000313" key="2">
    <source>
        <dbReference type="EMBL" id="CAI8614534.1"/>
    </source>
</evidence>
<dbReference type="InterPro" id="IPR000477">
    <property type="entry name" value="RT_dom"/>
</dbReference>
<organism evidence="2 3">
    <name type="scientific">Vicia faba</name>
    <name type="common">Broad bean</name>
    <name type="synonym">Faba vulgaris</name>
    <dbReference type="NCBI Taxonomy" id="3906"/>
    <lineage>
        <taxon>Eukaryota</taxon>
        <taxon>Viridiplantae</taxon>
        <taxon>Streptophyta</taxon>
        <taxon>Embryophyta</taxon>
        <taxon>Tracheophyta</taxon>
        <taxon>Spermatophyta</taxon>
        <taxon>Magnoliopsida</taxon>
        <taxon>eudicotyledons</taxon>
        <taxon>Gunneridae</taxon>
        <taxon>Pentapetalae</taxon>
        <taxon>rosids</taxon>
        <taxon>fabids</taxon>
        <taxon>Fabales</taxon>
        <taxon>Fabaceae</taxon>
        <taxon>Papilionoideae</taxon>
        <taxon>50 kb inversion clade</taxon>
        <taxon>NPAAA clade</taxon>
        <taxon>Hologalegina</taxon>
        <taxon>IRL clade</taxon>
        <taxon>Fabeae</taxon>
        <taxon>Vicia</taxon>
    </lineage>
</organism>
<gene>
    <name evidence="2" type="ORF">VFH_V134200</name>
</gene>
<feature type="domain" description="Reverse transcriptase" evidence="1">
    <location>
        <begin position="1"/>
        <end position="133"/>
    </location>
</feature>
<evidence type="ECO:0000259" key="1">
    <source>
        <dbReference type="PROSITE" id="PS50878"/>
    </source>
</evidence>